<dbReference type="InterPro" id="IPR049874">
    <property type="entry name" value="ROK_cs"/>
</dbReference>
<dbReference type="InterPro" id="IPR036390">
    <property type="entry name" value="WH_DNA-bd_sf"/>
</dbReference>
<organism evidence="2 3">
    <name type="scientific">Kocuria flava</name>
    <dbReference type="NCBI Taxonomy" id="446860"/>
    <lineage>
        <taxon>Bacteria</taxon>
        <taxon>Bacillati</taxon>
        <taxon>Actinomycetota</taxon>
        <taxon>Actinomycetes</taxon>
        <taxon>Micrococcales</taxon>
        <taxon>Micrococcaceae</taxon>
        <taxon>Kocuria</taxon>
    </lineage>
</organism>
<dbReference type="PANTHER" id="PTHR18964:SF173">
    <property type="entry name" value="GLUCOKINASE"/>
    <property type="match status" value="1"/>
</dbReference>
<accession>A0ABQ0X4C0</accession>
<evidence type="ECO:0000313" key="2">
    <source>
        <dbReference type="EMBL" id="GEO91513.1"/>
    </source>
</evidence>
<dbReference type="SUPFAM" id="SSF53067">
    <property type="entry name" value="Actin-like ATPase domain"/>
    <property type="match status" value="1"/>
</dbReference>
<dbReference type="EMBL" id="BJZR01000014">
    <property type="protein sequence ID" value="GEO91513.1"/>
    <property type="molecule type" value="Genomic_DNA"/>
</dbReference>
<dbReference type="PANTHER" id="PTHR18964">
    <property type="entry name" value="ROK (REPRESSOR, ORF, KINASE) FAMILY"/>
    <property type="match status" value="1"/>
</dbReference>
<protein>
    <submittedName>
        <fullName evidence="2">Sugar kinase</fullName>
    </submittedName>
</protein>
<gene>
    <name evidence="2" type="ORF">KFL01_08190</name>
</gene>
<name>A0ABQ0X4C0_9MICC</name>
<keyword evidence="2" id="KW-0418">Kinase</keyword>
<dbReference type="InterPro" id="IPR000600">
    <property type="entry name" value="ROK"/>
</dbReference>
<sequence length="433" mass="45217">MPTTALLTGTDANLAHSAALVLEILRRNGPQTRPDLATETGLGRTALTQRLTLLQEAGLLSEGEYGESTGGRHPRLLRFNASAGQVLAVEFGATSVTVGLTDLAGEIQALTSAPQDIAEGPEPALSRAEQLAQTLLAEQASQGARLWGVGVGLPGPVEYATGRPSAPPIMPGWDGYPVRERLTTAFQAPVWVDNEVNTLALGELRSRPELRNQDFFYVKVGTGIGAGLVSGGRLHRGAQGSAGDIGHVAVVGAEHVPCRCGKYGCLEAVAGGGALSAQGLRAAKDGRSPFLEKRYAESGTITAEDVATAARHGDHFAVEAISASGRTIGSLLASFVNFFNPAMILMGGAVVSGSGQLLASIREAVYQRSLPLATRDLVMSTSHLDSRREGGVVGAAHLALDELFNPATFQRLISHDPPRSVQELQLPMASAQD</sequence>
<dbReference type="Proteomes" id="UP000321155">
    <property type="component" value="Unassembled WGS sequence"/>
</dbReference>
<dbReference type="InterPro" id="IPR043129">
    <property type="entry name" value="ATPase_NBD"/>
</dbReference>
<proteinExistence type="inferred from homology"/>
<keyword evidence="3" id="KW-1185">Reference proteome</keyword>
<dbReference type="Pfam" id="PF13412">
    <property type="entry name" value="HTH_24"/>
    <property type="match status" value="1"/>
</dbReference>
<comment type="similarity">
    <text evidence="1">Belongs to the ROK (NagC/XylR) family.</text>
</comment>
<dbReference type="Gene3D" id="3.30.420.40">
    <property type="match status" value="2"/>
</dbReference>
<reference evidence="2 3" key="1">
    <citation type="submission" date="2019-07" db="EMBL/GenBank/DDBJ databases">
        <title>Whole genome shotgun sequence of Kocuria flava NBRC 107626.</title>
        <authorList>
            <person name="Hosoyama A."/>
            <person name="Uohara A."/>
            <person name="Ohji S."/>
            <person name="Ichikawa N."/>
        </authorList>
    </citation>
    <scope>NUCLEOTIDE SEQUENCE [LARGE SCALE GENOMIC DNA]</scope>
    <source>
        <strain evidence="2 3">NBRC 107626</strain>
    </source>
</reference>
<dbReference type="Gene3D" id="1.10.10.10">
    <property type="entry name" value="Winged helix-like DNA-binding domain superfamily/Winged helix DNA-binding domain"/>
    <property type="match status" value="1"/>
</dbReference>
<evidence type="ECO:0000313" key="3">
    <source>
        <dbReference type="Proteomes" id="UP000321155"/>
    </source>
</evidence>
<dbReference type="GO" id="GO:0016301">
    <property type="term" value="F:kinase activity"/>
    <property type="evidence" value="ECO:0007669"/>
    <property type="project" value="UniProtKB-KW"/>
</dbReference>
<evidence type="ECO:0000256" key="1">
    <source>
        <dbReference type="ARBA" id="ARBA00006479"/>
    </source>
</evidence>
<dbReference type="InterPro" id="IPR036388">
    <property type="entry name" value="WH-like_DNA-bd_sf"/>
</dbReference>
<comment type="caution">
    <text evidence="2">The sequence shown here is derived from an EMBL/GenBank/DDBJ whole genome shotgun (WGS) entry which is preliminary data.</text>
</comment>
<keyword evidence="2" id="KW-0808">Transferase</keyword>
<dbReference type="Pfam" id="PF00480">
    <property type="entry name" value="ROK"/>
    <property type="match status" value="1"/>
</dbReference>
<dbReference type="PROSITE" id="PS01125">
    <property type="entry name" value="ROK"/>
    <property type="match status" value="1"/>
</dbReference>
<dbReference type="SUPFAM" id="SSF46785">
    <property type="entry name" value="Winged helix' DNA-binding domain"/>
    <property type="match status" value="1"/>
</dbReference>